<feature type="transmembrane region" description="Helical" evidence="17">
    <location>
        <begin position="1087"/>
        <end position="1110"/>
    </location>
</feature>
<dbReference type="NCBIfam" id="TIGR01652">
    <property type="entry name" value="ATPase-Plipid"/>
    <property type="match status" value="1"/>
</dbReference>
<evidence type="ECO:0000256" key="18">
    <source>
        <dbReference type="SAM" id="MobiDB-lite"/>
    </source>
</evidence>
<feature type="domain" description="P-type ATPase C-terminal" evidence="20">
    <location>
        <begin position="985"/>
        <end position="1155"/>
    </location>
</feature>
<feature type="binding site" evidence="15">
    <location>
        <position position="920"/>
    </location>
    <ligand>
        <name>ATP</name>
        <dbReference type="ChEBI" id="CHEBI:30616"/>
    </ligand>
</feature>
<keyword evidence="7 15" id="KW-0067">ATP-binding</keyword>
<dbReference type="InterPro" id="IPR032631">
    <property type="entry name" value="P-type_ATPase_N"/>
</dbReference>
<dbReference type="SUPFAM" id="SSF56784">
    <property type="entry name" value="HAD-like"/>
    <property type="match status" value="1"/>
</dbReference>
<dbReference type="Pfam" id="PF16212">
    <property type="entry name" value="PhoLip_ATPase_C"/>
    <property type="match status" value="1"/>
</dbReference>
<evidence type="ECO:0000256" key="17">
    <source>
        <dbReference type="RuleBase" id="RU362033"/>
    </source>
</evidence>
<evidence type="ECO:0000256" key="7">
    <source>
        <dbReference type="ARBA" id="ARBA00022840"/>
    </source>
</evidence>
<dbReference type="GO" id="GO:0140326">
    <property type="term" value="F:ATPase-coupled intramembrane lipid transporter activity"/>
    <property type="evidence" value="ECO:0007669"/>
    <property type="project" value="UniProtKB-EC"/>
</dbReference>
<feature type="binding site" evidence="15">
    <location>
        <position position="572"/>
    </location>
    <ligand>
        <name>ATP</name>
        <dbReference type="ChEBI" id="CHEBI:30616"/>
    </ligand>
</feature>
<dbReference type="FunFam" id="3.40.50.1000:FF:000001">
    <property type="entry name" value="Phospholipid-transporting ATPase IC"/>
    <property type="match status" value="1"/>
</dbReference>
<dbReference type="EMBL" id="CAJVPL010000026">
    <property type="protein sequence ID" value="CAG8435412.1"/>
    <property type="molecule type" value="Genomic_DNA"/>
</dbReference>
<keyword evidence="22" id="KW-1185">Reference proteome</keyword>
<feature type="transmembrane region" description="Helical" evidence="17">
    <location>
        <begin position="973"/>
        <end position="993"/>
    </location>
</feature>
<protein>
    <recommendedName>
        <fullName evidence="17">Phospholipid-transporting ATPase</fullName>
        <ecNumber evidence="17">7.6.2.1</ecNumber>
    </recommendedName>
</protein>
<evidence type="ECO:0000256" key="16">
    <source>
        <dbReference type="PIRSR" id="PIRSR606539-3"/>
    </source>
</evidence>
<dbReference type="GO" id="GO:0005886">
    <property type="term" value="C:plasma membrane"/>
    <property type="evidence" value="ECO:0007669"/>
    <property type="project" value="TreeGrafter"/>
</dbReference>
<evidence type="ECO:0000256" key="14">
    <source>
        <dbReference type="PIRSR" id="PIRSR606539-1"/>
    </source>
</evidence>
<feature type="binding site" evidence="15">
    <location>
        <position position="752"/>
    </location>
    <ligand>
        <name>ATP</name>
        <dbReference type="ChEBI" id="CHEBI:30616"/>
    </ligand>
</feature>
<keyword evidence="3" id="KW-0597">Phosphoprotein</keyword>
<dbReference type="InterPro" id="IPR036412">
    <property type="entry name" value="HAD-like_sf"/>
</dbReference>
<dbReference type="Gene3D" id="2.70.150.10">
    <property type="entry name" value="Calcium-transporting ATPase, cytoplasmic transduction domain A"/>
    <property type="match status" value="1"/>
</dbReference>
<dbReference type="Proteomes" id="UP000789831">
    <property type="component" value="Unassembled WGS sequence"/>
</dbReference>
<feature type="binding site" evidence="16">
    <location>
        <position position="452"/>
    </location>
    <ligand>
        <name>Mg(2+)</name>
        <dbReference type="ChEBI" id="CHEBI:18420"/>
    </ligand>
</feature>
<organism evidence="21 22">
    <name type="scientific">Ambispora gerdemannii</name>
    <dbReference type="NCBI Taxonomy" id="144530"/>
    <lineage>
        <taxon>Eukaryota</taxon>
        <taxon>Fungi</taxon>
        <taxon>Fungi incertae sedis</taxon>
        <taxon>Mucoromycota</taxon>
        <taxon>Glomeromycotina</taxon>
        <taxon>Glomeromycetes</taxon>
        <taxon>Archaeosporales</taxon>
        <taxon>Ambisporaceae</taxon>
        <taxon>Ambispora</taxon>
    </lineage>
</organism>
<dbReference type="GO" id="GO:0000287">
    <property type="term" value="F:magnesium ion binding"/>
    <property type="evidence" value="ECO:0007669"/>
    <property type="project" value="UniProtKB-UniRule"/>
</dbReference>
<dbReference type="SFLD" id="SFLDF00027">
    <property type="entry name" value="p-type_atpase"/>
    <property type="match status" value="1"/>
</dbReference>
<reference evidence="21" key="1">
    <citation type="submission" date="2021-06" db="EMBL/GenBank/DDBJ databases">
        <authorList>
            <person name="Kallberg Y."/>
            <person name="Tangrot J."/>
            <person name="Rosling A."/>
        </authorList>
    </citation>
    <scope>NUCLEOTIDE SEQUENCE</scope>
    <source>
        <strain evidence="21">MT106</strain>
    </source>
</reference>
<dbReference type="Pfam" id="PF16209">
    <property type="entry name" value="PhoLip_ATPase_N"/>
    <property type="match status" value="1"/>
</dbReference>
<keyword evidence="8 16" id="KW-0460">Magnesium</keyword>
<comment type="subcellular location">
    <subcellularLocation>
        <location evidence="1 17">Membrane</location>
        <topology evidence="1 17">Multi-pass membrane protein</topology>
    </subcellularLocation>
</comment>
<evidence type="ECO:0000313" key="22">
    <source>
        <dbReference type="Proteomes" id="UP000789831"/>
    </source>
</evidence>
<feature type="transmembrane region" description="Helical" evidence="17">
    <location>
        <begin position="1122"/>
        <end position="1146"/>
    </location>
</feature>
<keyword evidence="4 17" id="KW-0812">Transmembrane</keyword>
<dbReference type="InterPro" id="IPR006539">
    <property type="entry name" value="P-type_ATPase_IV"/>
</dbReference>
<dbReference type="PANTHER" id="PTHR24092:SF153">
    <property type="entry name" value="PHOSPHOLIPID-TRANSPORTING ATPASE"/>
    <property type="match status" value="1"/>
</dbReference>
<dbReference type="SUPFAM" id="SSF81660">
    <property type="entry name" value="Metal cation-transporting ATPase, ATP-binding domain N"/>
    <property type="match status" value="1"/>
</dbReference>
<evidence type="ECO:0000256" key="2">
    <source>
        <dbReference type="ARBA" id="ARBA00008109"/>
    </source>
</evidence>
<dbReference type="SUPFAM" id="SSF81665">
    <property type="entry name" value="Calcium ATPase, transmembrane domain M"/>
    <property type="match status" value="1"/>
</dbReference>
<feature type="region of interest" description="Disordered" evidence="18">
    <location>
        <begin position="480"/>
        <end position="516"/>
    </location>
</feature>
<evidence type="ECO:0000256" key="6">
    <source>
        <dbReference type="ARBA" id="ARBA00022741"/>
    </source>
</evidence>
<feature type="binding site" evidence="15">
    <location>
        <position position="638"/>
    </location>
    <ligand>
        <name>ATP</name>
        <dbReference type="ChEBI" id="CHEBI:30616"/>
    </ligand>
</feature>
<feature type="transmembrane region" description="Helical" evidence="17">
    <location>
        <begin position="1063"/>
        <end position="1080"/>
    </location>
</feature>
<dbReference type="Gene3D" id="3.40.50.1000">
    <property type="entry name" value="HAD superfamily/HAD-like"/>
    <property type="match status" value="2"/>
</dbReference>
<dbReference type="GO" id="GO:0016887">
    <property type="term" value="F:ATP hydrolysis activity"/>
    <property type="evidence" value="ECO:0007669"/>
    <property type="project" value="InterPro"/>
</dbReference>
<evidence type="ECO:0000256" key="9">
    <source>
        <dbReference type="ARBA" id="ARBA00022967"/>
    </source>
</evidence>
<dbReference type="Gene3D" id="3.40.1110.10">
    <property type="entry name" value="Calcium-transporting ATPase, cytoplasmic domain N"/>
    <property type="match status" value="2"/>
</dbReference>
<keyword evidence="5 16" id="KW-0479">Metal-binding</keyword>
<dbReference type="SUPFAM" id="SSF81653">
    <property type="entry name" value="Calcium ATPase, transduction domain A"/>
    <property type="match status" value="1"/>
</dbReference>
<evidence type="ECO:0000259" key="20">
    <source>
        <dbReference type="Pfam" id="PF16212"/>
    </source>
</evidence>
<comment type="catalytic activity">
    <reaction evidence="12 17">
        <text>ATP + H2O + phospholipidSide 1 = ADP + phosphate + phospholipidSide 2.</text>
        <dbReference type="EC" id="7.6.2.1"/>
    </reaction>
</comment>
<feature type="binding site" evidence="15">
    <location>
        <position position="754"/>
    </location>
    <ligand>
        <name>ATP</name>
        <dbReference type="ChEBI" id="CHEBI:30616"/>
    </ligand>
</feature>
<dbReference type="PROSITE" id="PS00154">
    <property type="entry name" value="ATPASE_E1_E2"/>
    <property type="match status" value="1"/>
</dbReference>
<feature type="binding site" evidence="15">
    <location>
        <position position="672"/>
    </location>
    <ligand>
        <name>ATP</name>
        <dbReference type="ChEBI" id="CHEBI:30616"/>
    </ligand>
</feature>
<feature type="region of interest" description="Disordered" evidence="18">
    <location>
        <begin position="1192"/>
        <end position="1212"/>
    </location>
</feature>
<proteinExistence type="inferred from homology"/>
<comment type="similarity">
    <text evidence="2 17">Belongs to the cation transport ATPase (P-type) (TC 3.A.3) family. Type IV subfamily.</text>
</comment>
<dbReference type="InterPro" id="IPR023298">
    <property type="entry name" value="ATPase_P-typ_TM_dom_sf"/>
</dbReference>
<feature type="transmembrane region" description="Helical" evidence="17">
    <location>
        <begin position="66"/>
        <end position="83"/>
    </location>
</feature>
<feature type="binding site" evidence="16">
    <location>
        <position position="920"/>
    </location>
    <ligand>
        <name>Mg(2+)</name>
        <dbReference type="ChEBI" id="CHEBI:18420"/>
    </ligand>
</feature>
<dbReference type="InterPro" id="IPR023214">
    <property type="entry name" value="HAD_sf"/>
</dbReference>
<evidence type="ECO:0000256" key="12">
    <source>
        <dbReference type="ARBA" id="ARBA00034036"/>
    </source>
</evidence>
<feature type="binding site" evidence="15">
    <location>
        <position position="890"/>
    </location>
    <ligand>
        <name>ATP</name>
        <dbReference type="ChEBI" id="CHEBI:30616"/>
    </ligand>
</feature>
<keyword evidence="9 17" id="KW-1278">Translocase</keyword>
<dbReference type="PANTHER" id="PTHR24092">
    <property type="entry name" value="PROBABLE PHOSPHOLIPID-TRANSPORTING ATPASE"/>
    <property type="match status" value="1"/>
</dbReference>
<dbReference type="OrthoDB" id="377733at2759"/>
<keyword evidence="6 15" id="KW-0547">Nucleotide-binding</keyword>
<sequence>MLLDKINLLRPKKPQGLARQVYVNETLPKSKLDAKGQPLQRYVTNKVKTSKYSLLTFIPKNLYEQFRRVANFFFLALVILQWFPEFLTINPVVAALPMFIIISITAIKDGFEDWKRHVTDKTLNNRKTWTLQNWQNYNCSDDSMSTIQRVKSFFTRKPIQRTVQSGEPEWQKTLWKDVRVGDFIKLENDDFIPADVLILSTSEPNSLCYVETKNLDGETNLKIRQTVPETDHISTPKDCASIKFLVDSEPPTTNLFSYNATLVFPEGLPDRPRARGSAIKVPINLNAMLLRGCVLKNTEWVIGLVVFTGTDTKLALNSGKTPSKRSRIEKQMNPQILINLFLMVILCTLCAIGTKIWESIYVNKDSPFLNQKGTSTDKPGYNAFIAFWNAMVTFQNIVPISLYLSIEFIKSVQAFFIYMDDEMRYAKTDTPCIPKNWNLSDDLGQIEYIFSDKTGTLTQNVMEFRKCSIGGKIYHGTPPETKKIDVDISEKSKKKKDTSSTASNSSNNLDSSAEPENSPFFDAELLIDMNNSKNLKHIEAIKDFWILLAVCHTVLVSSTPEGEVYKAQSPDEAALVRAAKDIGYAFRSRESNIIVITDPEGKEIQYELLNILEFTSARKRMSILLKSPEDGTITLFCKGADNVIFERLSAGQDYMFNTTGEHLEEFAKEGLRTLCLAKKTIDIKAYEKWNIEYREASTSIVDRESRIETVCDQIEQNLSLLGATAIEDRLQDGVPECIATLKRAGIKIWVLTGDKMETAISIGFSTCLLSKDMSLIIVRGGAYGESGSAYEQMRNAMEKFFGTDPEIQQKIRSTEVPPLNQFSSTPRNSTSHARTGSIYSMKSGVSTSPRAGGHALVIDGVALKYALEEPWSRDLLLELACRCKGVICCRVSPLQKAKVVELVKQGKSVMTCAIGDGANDVSMIQAAHVGIGVAGEEGLQAVMASDYAIAQFRYLTRLLLVHGHYAYVRNTSMILNFFYKNLIGVAVLAIGVFDRDLSDRVAIEVPELYQWGIFQKAFSMLRFFIYMAEGLYQSLVCFFVPYFAYQKGTVNNKGFQPDSLEMGSTMAIACIMLANLFVGFNMQSWTVFHFVAVFGSIALVYIYVAVYTLLPFSGLYGYEETIYGNAVFWLCIILIVVLSILPRYLVRYIQRLLKPHDIDIVQEICKQDPNHDFIHDRNFMPYATNLRRQLTRDSNHTGSESMKPFNSDGDVQTPRASFATDRTMPILSDSDTPSVPSIPMEYLAASSDSPEGAASITYMRTGVTTSMRGYAFSQEEGTGRMIMPSLRRRKTNPGPLGRVSAINYESGSLRRRSLPDVRSARDVLDILGGNIPVIEGDVEDVKRAGERIRMVQFTESIKGDSVNSSMISEYDADTSENNNLSNTNTAREEQKAVDKIILLLI</sequence>
<dbReference type="GO" id="GO:0005524">
    <property type="term" value="F:ATP binding"/>
    <property type="evidence" value="ECO:0007669"/>
    <property type="project" value="UniProtKB-UniRule"/>
</dbReference>
<gene>
    <name evidence="21" type="ORF">AGERDE_LOCUS529</name>
</gene>
<name>A0A9N8YN75_9GLOM</name>
<evidence type="ECO:0000256" key="10">
    <source>
        <dbReference type="ARBA" id="ARBA00022989"/>
    </source>
</evidence>
<dbReference type="InterPro" id="IPR032630">
    <property type="entry name" value="P_typ_ATPase_c"/>
</dbReference>
<evidence type="ECO:0000256" key="3">
    <source>
        <dbReference type="ARBA" id="ARBA00022553"/>
    </source>
</evidence>
<feature type="binding site" evidence="15">
    <location>
        <position position="919"/>
    </location>
    <ligand>
        <name>ATP</name>
        <dbReference type="ChEBI" id="CHEBI:30616"/>
    </ligand>
</feature>
<evidence type="ECO:0000256" key="8">
    <source>
        <dbReference type="ARBA" id="ARBA00022842"/>
    </source>
</evidence>
<feature type="binding site" evidence="15">
    <location>
        <position position="452"/>
    </location>
    <ligand>
        <name>ATP</name>
        <dbReference type="ChEBI" id="CHEBI:30616"/>
    </ligand>
</feature>
<comment type="caution">
    <text evidence="21">The sequence shown here is derived from an EMBL/GenBank/DDBJ whole genome shotgun (WGS) entry which is preliminary data.</text>
</comment>
<evidence type="ECO:0000259" key="19">
    <source>
        <dbReference type="Pfam" id="PF16209"/>
    </source>
</evidence>
<feature type="active site" description="4-aspartylphosphate intermediate" evidence="14">
    <location>
        <position position="452"/>
    </location>
</feature>
<dbReference type="SFLD" id="SFLDG00002">
    <property type="entry name" value="C1.7:_P-type_atpase_like"/>
    <property type="match status" value="1"/>
</dbReference>
<comment type="catalytic activity">
    <reaction evidence="13">
        <text>a 1,2-diacyl-sn-glycero-3-phosphoethanolamine(out) + ATP + H2O = a 1,2-diacyl-sn-glycero-3-phosphoethanolamine(in) + ADP + phosphate + H(+)</text>
        <dbReference type="Rhea" id="RHEA:66132"/>
        <dbReference type="ChEBI" id="CHEBI:15377"/>
        <dbReference type="ChEBI" id="CHEBI:15378"/>
        <dbReference type="ChEBI" id="CHEBI:30616"/>
        <dbReference type="ChEBI" id="CHEBI:43474"/>
        <dbReference type="ChEBI" id="CHEBI:64612"/>
        <dbReference type="ChEBI" id="CHEBI:456216"/>
    </reaction>
    <physiologicalReaction direction="left-to-right" evidence="13">
        <dbReference type="Rhea" id="RHEA:66133"/>
    </physiologicalReaction>
</comment>
<feature type="binding site" evidence="15">
    <location>
        <position position="453"/>
    </location>
    <ligand>
        <name>ATP</name>
        <dbReference type="ChEBI" id="CHEBI:30616"/>
    </ligand>
</feature>
<evidence type="ECO:0000256" key="1">
    <source>
        <dbReference type="ARBA" id="ARBA00004141"/>
    </source>
</evidence>
<feature type="binding site" evidence="15">
    <location>
        <position position="753"/>
    </location>
    <ligand>
        <name>ATP</name>
        <dbReference type="ChEBI" id="CHEBI:30616"/>
    </ligand>
</feature>
<feature type="binding site" evidence="15">
    <location>
        <position position="614"/>
    </location>
    <ligand>
        <name>ATP</name>
        <dbReference type="ChEBI" id="CHEBI:30616"/>
    </ligand>
</feature>
<keyword evidence="10 17" id="KW-1133">Transmembrane helix</keyword>
<evidence type="ECO:0000256" key="4">
    <source>
        <dbReference type="ARBA" id="ARBA00022692"/>
    </source>
</evidence>
<feature type="transmembrane region" description="Helical" evidence="17">
    <location>
        <begin position="1023"/>
        <end position="1043"/>
    </location>
</feature>
<feature type="compositionally biased region" description="Low complexity" evidence="18">
    <location>
        <begin position="499"/>
        <end position="514"/>
    </location>
</feature>
<dbReference type="NCBIfam" id="TIGR01494">
    <property type="entry name" value="ATPase_P-type"/>
    <property type="match status" value="1"/>
</dbReference>
<dbReference type="InterPro" id="IPR044492">
    <property type="entry name" value="P_typ_ATPase_HD_dom"/>
</dbReference>
<evidence type="ECO:0000256" key="11">
    <source>
        <dbReference type="ARBA" id="ARBA00023136"/>
    </source>
</evidence>
<feature type="binding site" evidence="16">
    <location>
        <position position="916"/>
    </location>
    <ligand>
        <name>Mg(2+)</name>
        <dbReference type="ChEBI" id="CHEBI:18420"/>
    </ligand>
</feature>
<feature type="transmembrane region" description="Helical" evidence="17">
    <location>
        <begin position="336"/>
        <end position="357"/>
    </location>
</feature>
<evidence type="ECO:0000256" key="15">
    <source>
        <dbReference type="PIRSR" id="PIRSR606539-2"/>
    </source>
</evidence>
<evidence type="ECO:0000256" key="5">
    <source>
        <dbReference type="ARBA" id="ARBA00022723"/>
    </source>
</evidence>
<feature type="region of interest" description="Disordered" evidence="18">
    <location>
        <begin position="817"/>
        <end position="836"/>
    </location>
</feature>
<evidence type="ECO:0000256" key="13">
    <source>
        <dbReference type="ARBA" id="ARBA00049128"/>
    </source>
</evidence>
<dbReference type="InterPro" id="IPR018303">
    <property type="entry name" value="ATPase_P-typ_P_site"/>
</dbReference>
<dbReference type="SFLD" id="SFLDS00003">
    <property type="entry name" value="Haloacid_Dehalogenase"/>
    <property type="match status" value="1"/>
</dbReference>
<dbReference type="EC" id="7.6.2.1" evidence="17"/>
<dbReference type="Pfam" id="PF13246">
    <property type="entry name" value="Cation_ATPase"/>
    <property type="match status" value="1"/>
</dbReference>
<dbReference type="Gene3D" id="1.20.1110.10">
    <property type="entry name" value="Calcium-transporting ATPase, transmembrane domain"/>
    <property type="match status" value="1"/>
</dbReference>
<dbReference type="GO" id="GO:0012505">
    <property type="term" value="C:endomembrane system"/>
    <property type="evidence" value="ECO:0007669"/>
    <property type="project" value="UniProtKB-SubCell"/>
</dbReference>
<dbReference type="CDD" id="cd02073">
    <property type="entry name" value="P-type_ATPase_APLT_Dnf-like"/>
    <property type="match status" value="1"/>
</dbReference>
<keyword evidence="11 17" id="KW-0472">Membrane</keyword>
<feature type="compositionally biased region" description="Polar residues" evidence="18">
    <location>
        <begin position="820"/>
        <end position="836"/>
    </location>
</feature>
<dbReference type="GO" id="GO:0045332">
    <property type="term" value="P:phospholipid translocation"/>
    <property type="evidence" value="ECO:0007669"/>
    <property type="project" value="TreeGrafter"/>
</dbReference>
<feature type="binding site" evidence="15">
    <location>
        <position position="896"/>
    </location>
    <ligand>
        <name>ATP</name>
        <dbReference type="ChEBI" id="CHEBI:30616"/>
    </ligand>
</feature>
<evidence type="ECO:0000313" key="21">
    <source>
        <dbReference type="EMBL" id="CAG8435412.1"/>
    </source>
</evidence>
<dbReference type="InterPro" id="IPR023299">
    <property type="entry name" value="ATPase_P-typ_cyto_dom_N"/>
</dbReference>
<feature type="binding site" evidence="16">
    <location>
        <position position="454"/>
    </location>
    <ligand>
        <name>Mg(2+)</name>
        <dbReference type="ChEBI" id="CHEBI:18420"/>
    </ligand>
</feature>
<accession>A0A9N8YN75</accession>
<comment type="cofactor">
    <cofactor evidence="16">
        <name>Mg(2+)</name>
        <dbReference type="ChEBI" id="CHEBI:18420"/>
    </cofactor>
</comment>
<feature type="binding site" evidence="15">
    <location>
        <position position="454"/>
    </location>
    <ligand>
        <name>ATP</name>
        <dbReference type="ChEBI" id="CHEBI:30616"/>
    </ligand>
</feature>
<feature type="compositionally biased region" description="Basic and acidic residues" evidence="18">
    <location>
        <begin position="480"/>
        <end position="491"/>
    </location>
</feature>
<dbReference type="InterPro" id="IPR008250">
    <property type="entry name" value="ATPase_P-typ_transduc_dom_A_sf"/>
</dbReference>
<feature type="domain" description="P-type ATPase N-terminal" evidence="19">
    <location>
        <begin position="33"/>
        <end position="94"/>
    </location>
</feature>
<dbReference type="PRINTS" id="PR00119">
    <property type="entry name" value="CATATPASE"/>
</dbReference>
<dbReference type="FunFam" id="3.40.1110.10:FF:000087">
    <property type="entry name" value="Phospholipid-transporting ATPase"/>
    <property type="match status" value="1"/>
</dbReference>
<dbReference type="InterPro" id="IPR001757">
    <property type="entry name" value="P_typ_ATPase"/>
</dbReference>